<organism evidence="2 3">
    <name type="scientific">Robertmurraya mangrovi</name>
    <dbReference type="NCBI Taxonomy" id="3098077"/>
    <lineage>
        <taxon>Bacteria</taxon>
        <taxon>Bacillati</taxon>
        <taxon>Bacillota</taxon>
        <taxon>Bacilli</taxon>
        <taxon>Bacillales</taxon>
        <taxon>Bacillaceae</taxon>
        <taxon>Robertmurraya</taxon>
    </lineage>
</organism>
<geneLocation type="plasmid" evidence="2">
    <name>unnamed</name>
</geneLocation>
<gene>
    <name evidence="2" type="ORF">SM124_05470</name>
</gene>
<keyword evidence="1" id="KW-0472">Membrane</keyword>
<protein>
    <submittedName>
        <fullName evidence="2">Uncharacterized protein</fullName>
    </submittedName>
</protein>
<feature type="transmembrane region" description="Helical" evidence="1">
    <location>
        <begin position="29"/>
        <end position="46"/>
    </location>
</feature>
<keyword evidence="3" id="KW-1185">Reference proteome</keyword>
<proteinExistence type="predicted"/>
<accession>A0ABU5IVL4</accession>
<evidence type="ECO:0000313" key="3">
    <source>
        <dbReference type="Proteomes" id="UP001290455"/>
    </source>
</evidence>
<keyword evidence="1" id="KW-1133">Transmembrane helix</keyword>
<dbReference type="EMBL" id="JAXOFX010000002">
    <property type="protein sequence ID" value="MDZ5471189.1"/>
    <property type="molecule type" value="Genomic_DNA"/>
</dbReference>
<dbReference type="Proteomes" id="UP001290455">
    <property type="component" value="Unassembled WGS sequence"/>
</dbReference>
<sequence>MEGIVFYWLFWMYWVLTTFFVKKDNPYRFKISIWLLFAIITSLHTIDLLGFQISATALFMLTTAYIVLGTIKGKTFLYMILTSFIGMLAYTSFQLFELYDPVWIIFNRAWLLGLIMAYFTILVERRFYMRLVTMVLSIAQGEILFAIVLRRFSFDYEIGSLSCLDVMAITAAFILAWSGFERLTALFEHHFNHLEREKHKLS</sequence>
<evidence type="ECO:0000313" key="2">
    <source>
        <dbReference type="EMBL" id="MDZ5471189.1"/>
    </source>
</evidence>
<feature type="transmembrane region" description="Helical" evidence="1">
    <location>
        <begin position="76"/>
        <end position="96"/>
    </location>
</feature>
<dbReference type="PIRSF" id="PIRSF036710">
    <property type="entry name" value="YphA_Bacsu"/>
    <property type="match status" value="1"/>
</dbReference>
<name>A0ABU5IVL4_9BACI</name>
<feature type="transmembrane region" description="Helical" evidence="1">
    <location>
        <begin position="158"/>
        <end position="180"/>
    </location>
</feature>
<dbReference type="InterPro" id="IPR014617">
    <property type="entry name" value="YphA_Bacsu"/>
</dbReference>
<feature type="transmembrane region" description="Helical" evidence="1">
    <location>
        <begin position="102"/>
        <end position="119"/>
    </location>
</feature>
<comment type="caution">
    <text evidence="2">The sequence shown here is derived from an EMBL/GenBank/DDBJ whole genome shotgun (WGS) entry which is preliminary data.</text>
</comment>
<feature type="transmembrane region" description="Helical" evidence="1">
    <location>
        <begin position="6"/>
        <end position="22"/>
    </location>
</feature>
<dbReference type="RefSeq" id="WP_322445259.1">
    <property type="nucleotide sequence ID" value="NZ_JAXOFX010000002.1"/>
</dbReference>
<dbReference type="Pfam" id="PF24124">
    <property type="entry name" value="YphA"/>
    <property type="match status" value="1"/>
</dbReference>
<evidence type="ECO:0000256" key="1">
    <source>
        <dbReference type="SAM" id="Phobius"/>
    </source>
</evidence>
<reference evidence="2 3" key="1">
    <citation type="submission" date="2023-11" db="EMBL/GenBank/DDBJ databases">
        <title>Bacillus jintuensis, isolated from a mudflat on the Beibu Gulf coast.</title>
        <authorList>
            <person name="Li M."/>
        </authorList>
    </citation>
    <scope>NUCLEOTIDE SEQUENCE [LARGE SCALE GENOMIC DNA]</scope>
    <source>
        <strain evidence="2 3">31A1R</strain>
        <plasmid evidence="2">unnamed</plasmid>
    </source>
</reference>
<keyword evidence="2" id="KW-0614">Plasmid</keyword>
<keyword evidence="1" id="KW-0812">Transmembrane</keyword>
<feature type="transmembrane region" description="Helical" evidence="1">
    <location>
        <begin position="131"/>
        <end position="152"/>
    </location>
</feature>